<dbReference type="STRING" id="1860122.A9404_04230"/>
<dbReference type="Gene3D" id="1.10.1200.10">
    <property type="entry name" value="ACP-like"/>
    <property type="match status" value="1"/>
</dbReference>
<dbReference type="EMBL" id="CP016027">
    <property type="protein sequence ID" value="ANJ66692.1"/>
    <property type="molecule type" value="Genomic_DNA"/>
</dbReference>
<name>A0A191ZFR2_9GAMM</name>
<evidence type="ECO:0000313" key="2">
    <source>
        <dbReference type="EMBL" id="ANJ66692.1"/>
    </source>
</evidence>
<evidence type="ECO:0000313" key="3">
    <source>
        <dbReference type="Proteomes" id="UP000078596"/>
    </source>
</evidence>
<accession>A0A191ZFR2</accession>
<reference evidence="2 3" key="1">
    <citation type="submission" date="2016-06" db="EMBL/GenBank/DDBJ databases">
        <title>Insight into the functional genes involving in sulfur oxidation in Pearl River water.</title>
        <authorList>
            <person name="Luo J."/>
            <person name="Tan X."/>
            <person name="Lin W."/>
        </authorList>
    </citation>
    <scope>NUCLEOTIDE SEQUENCE [LARGE SCALE GENOMIC DNA]</scope>
    <source>
        <strain evidence="2 3">LS2</strain>
    </source>
</reference>
<dbReference type="RefSeq" id="WP_066098989.1">
    <property type="nucleotide sequence ID" value="NZ_CP016027.1"/>
</dbReference>
<keyword evidence="3" id="KW-1185">Reference proteome</keyword>
<organism evidence="2 3">
    <name type="scientific">Halothiobacillus diazotrophicus</name>
    <dbReference type="NCBI Taxonomy" id="1860122"/>
    <lineage>
        <taxon>Bacteria</taxon>
        <taxon>Pseudomonadati</taxon>
        <taxon>Pseudomonadota</taxon>
        <taxon>Gammaproteobacteria</taxon>
        <taxon>Chromatiales</taxon>
        <taxon>Halothiobacillaceae</taxon>
        <taxon>Halothiobacillus</taxon>
    </lineage>
</organism>
<evidence type="ECO:0000259" key="1">
    <source>
        <dbReference type="PROSITE" id="PS50075"/>
    </source>
</evidence>
<dbReference type="Proteomes" id="UP000078596">
    <property type="component" value="Chromosome"/>
</dbReference>
<feature type="domain" description="Carrier" evidence="1">
    <location>
        <begin position="1"/>
        <end position="78"/>
    </location>
</feature>
<proteinExistence type="predicted"/>
<dbReference type="OrthoDB" id="7063706at2"/>
<dbReference type="InterPro" id="IPR009081">
    <property type="entry name" value="PP-bd_ACP"/>
</dbReference>
<protein>
    <recommendedName>
        <fullName evidence="1">Carrier domain-containing protein</fullName>
    </recommendedName>
</protein>
<dbReference type="InterPro" id="IPR036736">
    <property type="entry name" value="ACP-like_sf"/>
</dbReference>
<gene>
    <name evidence="2" type="ORF">A9404_04230</name>
</gene>
<dbReference type="PROSITE" id="PS50075">
    <property type="entry name" value="CARRIER"/>
    <property type="match status" value="1"/>
</dbReference>
<dbReference type="Pfam" id="PF00550">
    <property type="entry name" value="PP-binding"/>
    <property type="match status" value="1"/>
</dbReference>
<dbReference type="KEGG" id="haz:A9404_04230"/>
<dbReference type="SUPFAM" id="SSF47336">
    <property type="entry name" value="ACP-like"/>
    <property type="match status" value="1"/>
</dbReference>
<dbReference type="AlphaFoldDB" id="A0A191ZFR2"/>
<sequence length="78" mass="8809">MNDIEERLYALLIQEIPVSREGLTRDTTLEEIGLDSLATIEFMFQIEDQLGIRFDQTGTPPKTLGDVFDEVHAKLAEA</sequence>